<evidence type="ECO:0000256" key="5">
    <source>
        <dbReference type="ARBA" id="ARBA00004892"/>
    </source>
</evidence>
<sequence length="331" mass="36878">MQLSLVLPPTPDERWDKAKQIGVENAVYHSLELGNGRRPSKYDELLRIVNRYRDHGIEPAAFEGSVPLTDTTRLAKEGRDAEIDEFCRFLRNLGELDVNVVCYDWMAGLRWARTSITTPSRGNSLTTSYSDKQMRRGPPPAVARSTTADDLWENLEYFLERVVPVAEEAGVKLGLHPDDPPTGDVRGMPRIINSPEAYKRVLNIVDSQYNGITFCQGNFSAMGADIPSTIRQFADRINFVHFRDVEGDPDSFTEMWHDDGPTDMAAAIEAYRDIGFDGPIRPDHVPTMAGEDNSTPGYHLSGKLFASGYIRGLLDATDPSADERSPVAESK</sequence>
<evidence type="ECO:0000256" key="9">
    <source>
        <dbReference type="ARBA" id="ARBA00023211"/>
    </source>
</evidence>
<organism evidence="12 13">
    <name type="scientific">Natronoarchaeum mannanilyticum</name>
    <dbReference type="NCBI Taxonomy" id="926360"/>
    <lineage>
        <taxon>Archaea</taxon>
        <taxon>Methanobacteriati</taxon>
        <taxon>Methanobacteriota</taxon>
        <taxon>Stenosarchaea group</taxon>
        <taxon>Halobacteria</taxon>
        <taxon>Halobacteriales</taxon>
        <taxon>Natronoarchaeaceae</taxon>
    </lineage>
</organism>
<evidence type="ECO:0000256" key="2">
    <source>
        <dbReference type="ARBA" id="ARBA00001936"/>
    </source>
</evidence>
<dbReference type="RefSeq" id="WP_343775953.1">
    <property type="nucleotide sequence ID" value="NZ_BAAADV010000008.1"/>
</dbReference>
<dbReference type="GO" id="GO:0030145">
    <property type="term" value="F:manganese ion binding"/>
    <property type="evidence" value="ECO:0007669"/>
    <property type="project" value="TreeGrafter"/>
</dbReference>
<evidence type="ECO:0000256" key="1">
    <source>
        <dbReference type="ARBA" id="ARBA00001794"/>
    </source>
</evidence>
<keyword evidence="13" id="KW-1185">Reference proteome</keyword>
<dbReference type="Proteomes" id="UP001500420">
    <property type="component" value="Unassembled WGS sequence"/>
</dbReference>
<gene>
    <name evidence="12" type="ORF">GCM10009020_35330</name>
</gene>
<dbReference type="PIRSF" id="PIRSF016049">
    <property type="entry name" value="Man_dehyd"/>
    <property type="match status" value="1"/>
</dbReference>
<evidence type="ECO:0000256" key="10">
    <source>
        <dbReference type="ARBA" id="ARBA00023239"/>
    </source>
</evidence>
<comment type="cofactor">
    <cofactor evidence="2">
        <name>Mn(2+)</name>
        <dbReference type="ChEBI" id="CHEBI:29035"/>
    </cofactor>
</comment>
<evidence type="ECO:0000256" key="6">
    <source>
        <dbReference type="ARBA" id="ARBA00007389"/>
    </source>
</evidence>
<dbReference type="Pfam" id="PF03786">
    <property type="entry name" value="UxuA"/>
    <property type="match status" value="2"/>
</dbReference>
<comment type="cofactor">
    <cofactor evidence="3">
        <name>Fe(2+)</name>
        <dbReference type="ChEBI" id="CHEBI:29033"/>
    </cofactor>
</comment>
<comment type="caution">
    <text evidence="12">The sequence shown here is derived from an EMBL/GenBank/DDBJ whole genome shotgun (WGS) entry which is preliminary data.</text>
</comment>
<name>A0AAV3TEB7_9EURY</name>
<dbReference type="GO" id="GO:0008198">
    <property type="term" value="F:ferrous iron binding"/>
    <property type="evidence" value="ECO:0007669"/>
    <property type="project" value="TreeGrafter"/>
</dbReference>
<keyword evidence="9" id="KW-0464">Manganese</keyword>
<evidence type="ECO:0000313" key="13">
    <source>
        <dbReference type="Proteomes" id="UP001500420"/>
    </source>
</evidence>
<comment type="pathway">
    <text evidence="5">Carbohydrate metabolism; pentose and glucuronate interconversion.</text>
</comment>
<keyword evidence="8" id="KW-0408">Iron</keyword>
<reference evidence="12 13" key="1">
    <citation type="journal article" date="2019" name="Int. J. Syst. Evol. Microbiol.">
        <title>The Global Catalogue of Microorganisms (GCM) 10K type strain sequencing project: providing services to taxonomists for standard genome sequencing and annotation.</title>
        <authorList>
            <consortium name="The Broad Institute Genomics Platform"/>
            <consortium name="The Broad Institute Genome Sequencing Center for Infectious Disease"/>
            <person name="Wu L."/>
            <person name="Ma J."/>
        </authorList>
    </citation>
    <scope>NUCLEOTIDE SEQUENCE [LARGE SCALE GENOMIC DNA]</scope>
    <source>
        <strain evidence="12 13">JCM 16328</strain>
    </source>
</reference>
<evidence type="ECO:0000256" key="4">
    <source>
        <dbReference type="ARBA" id="ARBA00002713"/>
    </source>
</evidence>
<dbReference type="Gene3D" id="3.20.20.150">
    <property type="entry name" value="Divalent-metal-dependent TIM barrel enzymes"/>
    <property type="match status" value="1"/>
</dbReference>
<dbReference type="GO" id="GO:0042840">
    <property type="term" value="P:D-glucuronate catabolic process"/>
    <property type="evidence" value="ECO:0007669"/>
    <property type="project" value="TreeGrafter"/>
</dbReference>
<protein>
    <recommendedName>
        <fullName evidence="7">mannonate dehydratase</fullName>
        <ecNumber evidence="7">4.2.1.8</ecNumber>
    </recommendedName>
</protein>
<evidence type="ECO:0000256" key="7">
    <source>
        <dbReference type="ARBA" id="ARBA00012927"/>
    </source>
</evidence>
<comment type="function">
    <text evidence="4">Catalyzes the dehydration of D-mannonate.</text>
</comment>
<dbReference type="PANTHER" id="PTHR30387">
    <property type="entry name" value="MANNONATE DEHYDRATASE"/>
    <property type="match status" value="1"/>
</dbReference>
<dbReference type="SUPFAM" id="SSF51658">
    <property type="entry name" value="Xylose isomerase-like"/>
    <property type="match status" value="1"/>
</dbReference>
<feature type="compositionally biased region" description="Polar residues" evidence="11">
    <location>
        <begin position="119"/>
        <end position="131"/>
    </location>
</feature>
<evidence type="ECO:0000313" key="12">
    <source>
        <dbReference type="EMBL" id="GAA0682922.1"/>
    </source>
</evidence>
<dbReference type="InterPro" id="IPR036237">
    <property type="entry name" value="Xyl_isomerase-like_sf"/>
</dbReference>
<dbReference type="EMBL" id="BAAADV010000008">
    <property type="protein sequence ID" value="GAA0682922.1"/>
    <property type="molecule type" value="Genomic_DNA"/>
</dbReference>
<dbReference type="EC" id="4.2.1.8" evidence="7"/>
<dbReference type="GO" id="GO:0008927">
    <property type="term" value="F:mannonate dehydratase activity"/>
    <property type="evidence" value="ECO:0007669"/>
    <property type="project" value="UniProtKB-EC"/>
</dbReference>
<proteinExistence type="inferred from homology"/>
<comment type="similarity">
    <text evidence="6">Belongs to the mannonate dehydratase family.</text>
</comment>
<evidence type="ECO:0000256" key="8">
    <source>
        <dbReference type="ARBA" id="ARBA00023004"/>
    </source>
</evidence>
<evidence type="ECO:0000256" key="3">
    <source>
        <dbReference type="ARBA" id="ARBA00001954"/>
    </source>
</evidence>
<dbReference type="AlphaFoldDB" id="A0AAV3TEB7"/>
<keyword evidence="10" id="KW-0456">Lyase</keyword>
<comment type="catalytic activity">
    <reaction evidence="1">
        <text>D-mannonate = 2-dehydro-3-deoxy-D-gluconate + H2O</text>
        <dbReference type="Rhea" id="RHEA:20097"/>
        <dbReference type="ChEBI" id="CHEBI:15377"/>
        <dbReference type="ChEBI" id="CHEBI:17767"/>
        <dbReference type="ChEBI" id="CHEBI:57990"/>
        <dbReference type="EC" id="4.2.1.8"/>
    </reaction>
</comment>
<accession>A0AAV3TEB7</accession>
<feature type="region of interest" description="Disordered" evidence="11">
    <location>
        <begin position="119"/>
        <end position="145"/>
    </location>
</feature>
<dbReference type="InterPro" id="IPR004628">
    <property type="entry name" value="Man_deHydtase"/>
</dbReference>
<dbReference type="PANTHER" id="PTHR30387:SF2">
    <property type="entry name" value="MANNONATE DEHYDRATASE"/>
    <property type="match status" value="1"/>
</dbReference>
<evidence type="ECO:0000256" key="11">
    <source>
        <dbReference type="SAM" id="MobiDB-lite"/>
    </source>
</evidence>